<dbReference type="Gene3D" id="1.10.287.950">
    <property type="entry name" value="Methyl-accepting chemotaxis protein"/>
    <property type="match status" value="1"/>
</dbReference>
<accession>A0A1H8XPM8</accession>
<feature type="transmembrane region" description="Helical" evidence="5">
    <location>
        <begin position="191"/>
        <end position="214"/>
    </location>
</feature>
<keyword evidence="1 3" id="KW-0807">Transducer</keyword>
<keyword evidence="5" id="KW-0812">Transmembrane</keyword>
<evidence type="ECO:0000259" key="7">
    <source>
        <dbReference type="PROSITE" id="PS50885"/>
    </source>
</evidence>
<dbReference type="SMART" id="SM00304">
    <property type="entry name" value="HAMP"/>
    <property type="match status" value="2"/>
</dbReference>
<feature type="domain" description="HAMP" evidence="7">
    <location>
        <begin position="215"/>
        <end position="268"/>
    </location>
</feature>
<dbReference type="Pfam" id="PF00672">
    <property type="entry name" value="HAMP"/>
    <property type="match status" value="1"/>
</dbReference>
<keyword evidence="4" id="KW-0175">Coiled coil</keyword>
<dbReference type="PROSITE" id="PS50111">
    <property type="entry name" value="CHEMOTAXIS_TRANSDUC_2"/>
    <property type="match status" value="1"/>
</dbReference>
<evidence type="ECO:0000256" key="1">
    <source>
        <dbReference type="ARBA" id="ARBA00023224"/>
    </source>
</evidence>
<dbReference type="STRING" id="112903.SAMN04490178_12717"/>
<keyword evidence="9" id="KW-1185">Reference proteome</keyword>
<dbReference type="CDD" id="cd06225">
    <property type="entry name" value="HAMP"/>
    <property type="match status" value="1"/>
</dbReference>
<dbReference type="InterPro" id="IPR003660">
    <property type="entry name" value="HAMP_dom"/>
</dbReference>
<dbReference type="GO" id="GO:0006935">
    <property type="term" value="P:chemotaxis"/>
    <property type="evidence" value="ECO:0007669"/>
    <property type="project" value="UniProtKB-ARBA"/>
</dbReference>
<dbReference type="Gene3D" id="1.10.8.500">
    <property type="entry name" value="HAMP domain in histidine kinase"/>
    <property type="match status" value="1"/>
</dbReference>
<dbReference type="PANTHER" id="PTHR32089">
    <property type="entry name" value="METHYL-ACCEPTING CHEMOTAXIS PROTEIN MCPB"/>
    <property type="match status" value="1"/>
</dbReference>
<dbReference type="GO" id="GO:0007165">
    <property type="term" value="P:signal transduction"/>
    <property type="evidence" value="ECO:0007669"/>
    <property type="project" value="UniProtKB-KW"/>
</dbReference>
<protein>
    <submittedName>
        <fullName evidence="8">Methyl-accepting chemotaxis protein</fullName>
    </submittedName>
</protein>
<dbReference type="AlphaFoldDB" id="A0A1H8XPM8"/>
<dbReference type="InterPro" id="IPR047347">
    <property type="entry name" value="YvaQ-like_sensor"/>
</dbReference>
<reference evidence="8 9" key="1">
    <citation type="submission" date="2016-10" db="EMBL/GenBank/DDBJ databases">
        <authorList>
            <person name="de Groot N.N."/>
        </authorList>
    </citation>
    <scope>NUCLEOTIDE SEQUENCE [LARGE SCALE GENOMIC DNA]</scope>
    <source>
        <strain evidence="8 9">DSM 13305</strain>
    </source>
</reference>
<dbReference type="FunFam" id="1.10.287.950:FF:000001">
    <property type="entry name" value="Methyl-accepting chemotaxis sensory transducer"/>
    <property type="match status" value="1"/>
</dbReference>
<dbReference type="Pfam" id="PF12729">
    <property type="entry name" value="4HB_MCP_1"/>
    <property type="match status" value="1"/>
</dbReference>
<dbReference type="InterPro" id="IPR024478">
    <property type="entry name" value="HlyB_4HB_MCP"/>
</dbReference>
<feature type="domain" description="Methyl-accepting transducer" evidence="6">
    <location>
        <begin position="287"/>
        <end position="523"/>
    </location>
</feature>
<dbReference type="CDD" id="cd19411">
    <property type="entry name" value="MCP2201-like_sensor"/>
    <property type="match status" value="1"/>
</dbReference>
<dbReference type="CDD" id="cd11386">
    <property type="entry name" value="MCP_signal"/>
    <property type="match status" value="1"/>
</dbReference>
<feature type="transmembrane region" description="Helical" evidence="5">
    <location>
        <begin position="12"/>
        <end position="35"/>
    </location>
</feature>
<evidence type="ECO:0000256" key="5">
    <source>
        <dbReference type="SAM" id="Phobius"/>
    </source>
</evidence>
<gene>
    <name evidence="8" type="ORF">SAMN04490178_12717</name>
</gene>
<dbReference type="Pfam" id="PF00015">
    <property type="entry name" value="MCPsignal"/>
    <property type="match status" value="1"/>
</dbReference>
<dbReference type="GO" id="GO:0016020">
    <property type="term" value="C:membrane"/>
    <property type="evidence" value="ECO:0007669"/>
    <property type="project" value="InterPro"/>
</dbReference>
<sequence>MLLWFSNFKTAVKITVLISIAAVFMAGVGYVGYYYNVKLSNDLGKMYKEGLQPVKWLNAARGQARAVEGIIITLTHPGLNKAEEAAQLKEMDALIEETNRLLGDYEKTITTDVEKQEFAVVMETLQKWRQERAKIVELVQAGKKAEAFDYYTKNAATLMDTLNDTLKKLADYNEEKAEKLNKNGEEDAKNAAQGIIGISLVAVLLAIAVGYTISRMITKPLSRMLESVQKVADGDLRVPALSMKSSDEIGQLAVAFDAMTINLRTVVSQVSKAAEHVAASSEELTVSSEQSAQAADQIASSITMVANGADEQLSAANEASAVVEQMSAGIQQVASNTNQVAEQSALAADRAQQGGKTVDKAVNQMAQIEETVNTSARVVGELGERSKEIGQIVDTIAGIASQTNLLALNAAIEAARAGEQGRGFAVVAEEVRKLAEQSQEAAKKIASLIYEIQSETDKAVVAMNEGTNEVRTGAEVVSAAGMAFREIVELVSQTSSQVGEISAAVQEMAGGSQQIVGSVKKIDVLSKKSSEETQSVSAAAEEQLASVEEISSASQTLAKLAQELQEQVSKFHV</sequence>
<evidence type="ECO:0000313" key="8">
    <source>
        <dbReference type="EMBL" id="SEP41845.1"/>
    </source>
</evidence>
<name>A0A1H8XPM8_9FIRM</name>
<dbReference type="OrthoDB" id="1674885at2"/>
<evidence type="ECO:0000259" key="6">
    <source>
        <dbReference type="PROSITE" id="PS50111"/>
    </source>
</evidence>
<feature type="coiled-coil region" evidence="4">
    <location>
        <begin position="155"/>
        <end position="182"/>
    </location>
</feature>
<dbReference type="PANTHER" id="PTHR32089:SF112">
    <property type="entry name" value="LYSOZYME-LIKE PROTEIN-RELATED"/>
    <property type="match status" value="1"/>
</dbReference>
<proteinExistence type="inferred from homology"/>
<dbReference type="SUPFAM" id="SSF58104">
    <property type="entry name" value="Methyl-accepting chemotaxis protein (MCP) signaling domain"/>
    <property type="match status" value="1"/>
</dbReference>
<evidence type="ECO:0000256" key="2">
    <source>
        <dbReference type="ARBA" id="ARBA00029447"/>
    </source>
</evidence>
<comment type="similarity">
    <text evidence="2">Belongs to the methyl-accepting chemotaxis (MCP) protein family.</text>
</comment>
<dbReference type="SMART" id="SM00283">
    <property type="entry name" value="MA"/>
    <property type="match status" value="1"/>
</dbReference>
<evidence type="ECO:0000256" key="4">
    <source>
        <dbReference type="SAM" id="Coils"/>
    </source>
</evidence>
<dbReference type="PROSITE" id="PS50885">
    <property type="entry name" value="HAMP"/>
    <property type="match status" value="1"/>
</dbReference>
<keyword evidence="5" id="KW-0472">Membrane</keyword>
<evidence type="ECO:0000256" key="3">
    <source>
        <dbReference type="PROSITE-ProRule" id="PRU00284"/>
    </source>
</evidence>
<organism evidence="8 9">
    <name type="scientific">Propionispora vibrioides</name>
    <dbReference type="NCBI Taxonomy" id="112903"/>
    <lineage>
        <taxon>Bacteria</taxon>
        <taxon>Bacillati</taxon>
        <taxon>Bacillota</taxon>
        <taxon>Negativicutes</taxon>
        <taxon>Selenomonadales</taxon>
        <taxon>Sporomusaceae</taxon>
        <taxon>Propionispora</taxon>
    </lineage>
</organism>
<keyword evidence="5" id="KW-1133">Transmembrane helix</keyword>
<dbReference type="InterPro" id="IPR004089">
    <property type="entry name" value="MCPsignal_dom"/>
</dbReference>
<dbReference type="EMBL" id="FODY01000027">
    <property type="protein sequence ID" value="SEP41845.1"/>
    <property type="molecule type" value="Genomic_DNA"/>
</dbReference>
<evidence type="ECO:0000313" key="9">
    <source>
        <dbReference type="Proteomes" id="UP000198847"/>
    </source>
</evidence>
<dbReference type="Proteomes" id="UP000198847">
    <property type="component" value="Unassembled WGS sequence"/>
</dbReference>
<dbReference type="RefSeq" id="WP_091750598.1">
    <property type="nucleotide sequence ID" value="NZ_FODY01000027.1"/>
</dbReference>